<evidence type="ECO:0000256" key="5">
    <source>
        <dbReference type="ARBA" id="ARBA00022989"/>
    </source>
</evidence>
<dbReference type="EMBL" id="NHTK01005575">
    <property type="protein sequence ID" value="PPQ76411.1"/>
    <property type="molecule type" value="Genomic_DNA"/>
</dbReference>
<name>A0A409WD47_9AGAR</name>
<protein>
    <recommendedName>
        <fullName evidence="3 7">Defect at low temperature protein 1</fullName>
    </recommendedName>
</protein>
<feature type="transmembrane region" description="Helical" evidence="7">
    <location>
        <begin position="50"/>
        <end position="71"/>
    </location>
</feature>
<evidence type="ECO:0000313" key="8">
    <source>
        <dbReference type="EMBL" id="PPQ76411.1"/>
    </source>
</evidence>
<dbReference type="PANTHER" id="PTHR40021">
    <property type="entry name" value="DEFECT AT LOW TEMPERATURE PROTEIN 1"/>
    <property type="match status" value="1"/>
</dbReference>
<evidence type="ECO:0000256" key="4">
    <source>
        <dbReference type="ARBA" id="ARBA00022692"/>
    </source>
</evidence>
<keyword evidence="6 7" id="KW-0472">Membrane</keyword>
<sequence length="252" mass="29303">MLSLRLQRTISETLYAFIVLIIIVATGLSCAALISQAVRTSPLRSWKNNINALMIGASYIVVFIASILFCVNRRVIVRLKLQRISKTYQTIERKDLPERVHKYIIQEYIRACLIAYESLPKNVYHEGWGSPGTEYSGIHFRRVLLDTVTRIDELAHIVIRRHPKLKPHARMLHHFRFLTPLLPQDEYGITPLHYYDSAIQVARHSRKELTEDEFRVGMEAAYQIEKSLNECRMEMEMVESESVTRLNPTRPP</sequence>
<organism evidence="8 9">
    <name type="scientific">Panaeolus cyanescens</name>
    <dbReference type="NCBI Taxonomy" id="181874"/>
    <lineage>
        <taxon>Eukaryota</taxon>
        <taxon>Fungi</taxon>
        <taxon>Dikarya</taxon>
        <taxon>Basidiomycota</taxon>
        <taxon>Agaricomycotina</taxon>
        <taxon>Agaricomycetes</taxon>
        <taxon>Agaricomycetidae</taxon>
        <taxon>Agaricales</taxon>
        <taxon>Agaricineae</taxon>
        <taxon>Galeropsidaceae</taxon>
        <taxon>Panaeolus</taxon>
    </lineage>
</organism>
<comment type="caution">
    <text evidence="8">The sequence shown here is derived from an EMBL/GenBank/DDBJ whole genome shotgun (WGS) entry which is preliminary data.</text>
</comment>
<evidence type="ECO:0000256" key="3">
    <source>
        <dbReference type="ARBA" id="ARBA00021353"/>
    </source>
</evidence>
<comment type="similarity">
    <text evidence="2 7">Belongs to the DLT1 family.</text>
</comment>
<comment type="subcellular location">
    <subcellularLocation>
        <location evidence="7">Membrane</location>
        <topology evidence="7">Multi-pass membrane protein</topology>
    </subcellularLocation>
</comment>
<proteinExistence type="inferred from homology"/>
<keyword evidence="5 7" id="KW-1133">Transmembrane helix</keyword>
<dbReference type="AlphaFoldDB" id="A0A409WD47"/>
<dbReference type="PANTHER" id="PTHR40021:SF1">
    <property type="entry name" value="DEFECT AT LOW TEMPERATURE PROTEIN 1"/>
    <property type="match status" value="1"/>
</dbReference>
<dbReference type="Proteomes" id="UP000284842">
    <property type="component" value="Unassembled WGS sequence"/>
</dbReference>
<dbReference type="PROSITE" id="PS51257">
    <property type="entry name" value="PROKAR_LIPOPROTEIN"/>
    <property type="match status" value="1"/>
</dbReference>
<dbReference type="InParanoid" id="A0A409WD47"/>
<feature type="transmembrane region" description="Helical" evidence="7">
    <location>
        <begin position="12"/>
        <end position="38"/>
    </location>
</feature>
<dbReference type="InterPro" id="IPR038869">
    <property type="entry name" value="DLT1"/>
</dbReference>
<keyword evidence="4 7" id="KW-0812">Transmembrane</keyword>
<evidence type="ECO:0000256" key="2">
    <source>
        <dbReference type="ARBA" id="ARBA00005550"/>
    </source>
</evidence>
<evidence type="ECO:0000313" key="9">
    <source>
        <dbReference type="Proteomes" id="UP000284842"/>
    </source>
</evidence>
<keyword evidence="9" id="KW-1185">Reference proteome</keyword>
<evidence type="ECO:0000256" key="1">
    <source>
        <dbReference type="ARBA" id="ARBA00002489"/>
    </source>
</evidence>
<dbReference type="GO" id="GO:0016020">
    <property type="term" value="C:membrane"/>
    <property type="evidence" value="ECO:0007669"/>
    <property type="project" value="UniProtKB-SubCell"/>
</dbReference>
<comment type="function">
    <text evidence="1 7">Required for growth under high-pressure and low-temperature conditions.</text>
</comment>
<evidence type="ECO:0000256" key="7">
    <source>
        <dbReference type="RuleBase" id="RU367100"/>
    </source>
</evidence>
<reference evidence="8 9" key="1">
    <citation type="journal article" date="2018" name="Evol. Lett.">
        <title>Horizontal gene cluster transfer increased hallucinogenic mushroom diversity.</title>
        <authorList>
            <person name="Reynolds H.T."/>
            <person name="Vijayakumar V."/>
            <person name="Gluck-Thaler E."/>
            <person name="Korotkin H.B."/>
            <person name="Matheny P.B."/>
            <person name="Slot J.C."/>
        </authorList>
    </citation>
    <scope>NUCLEOTIDE SEQUENCE [LARGE SCALE GENOMIC DNA]</scope>
    <source>
        <strain evidence="8 9">2629</strain>
    </source>
</reference>
<evidence type="ECO:0000256" key="6">
    <source>
        <dbReference type="ARBA" id="ARBA00023136"/>
    </source>
</evidence>
<accession>A0A409WD47</accession>
<dbReference type="OrthoDB" id="337038at2759"/>
<gene>
    <name evidence="7" type="primary">DLT1</name>
    <name evidence="8" type="ORF">CVT24_012628</name>
</gene>
<dbReference type="STRING" id="181874.A0A409WD47"/>